<dbReference type="EMBL" id="OU963864">
    <property type="protein sequence ID" value="CAH0386731.1"/>
    <property type="molecule type" value="Genomic_DNA"/>
</dbReference>
<keyword evidence="2" id="KW-1185">Reference proteome</keyword>
<evidence type="ECO:0000313" key="1">
    <source>
        <dbReference type="EMBL" id="CAH0386731.1"/>
    </source>
</evidence>
<reference evidence="1" key="1">
    <citation type="submission" date="2021-12" db="EMBL/GenBank/DDBJ databases">
        <authorList>
            <person name="King R."/>
        </authorList>
    </citation>
    <scope>NUCLEOTIDE SEQUENCE</scope>
</reference>
<name>A0A9P0A851_BEMTA</name>
<dbReference type="AlphaFoldDB" id="A0A9P0A851"/>
<accession>A0A9P0A851</accession>
<organism evidence="1 2">
    <name type="scientific">Bemisia tabaci</name>
    <name type="common">Sweetpotato whitefly</name>
    <name type="synonym">Aleurodes tabaci</name>
    <dbReference type="NCBI Taxonomy" id="7038"/>
    <lineage>
        <taxon>Eukaryota</taxon>
        <taxon>Metazoa</taxon>
        <taxon>Ecdysozoa</taxon>
        <taxon>Arthropoda</taxon>
        <taxon>Hexapoda</taxon>
        <taxon>Insecta</taxon>
        <taxon>Pterygota</taxon>
        <taxon>Neoptera</taxon>
        <taxon>Paraneoptera</taxon>
        <taxon>Hemiptera</taxon>
        <taxon>Sternorrhyncha</taxon>
        <taxon>Aleyrodoidea</taxon>
        <taxon>Aleyrodidae</taxon>
        <taxon>Aleyrodinae</taxon>
        <taxon>Bemisia</taxon>
    </lineage>
</organism>
<protein>
    <submittedName>
        <fullName evidence="1">Uncharacterized protein</fullName>
    </submittedName>
</protein>
<sequence length="336" mass="38064">MAQNQDPVVNLMDWANDIRDFADQQPLWGEFVIIEPLLREFVLGNVNLAPFADGFDDSGLVNGARVLCNGRQGNIPVDDQMLLLATIGESLFPRLRNRRLDQEPARQLLRMSVSQIVDFPDPDVANAILNKANELYPEQPNAAAREAAIRQGSVENAMLILVAGMNEHRRKFPTFGTELLLHTILAILKTGECSVDFLTKVVDGCKMFGFNVNLDRDLIKAIYLTFGEYINSRDVRAMIEYWKTLVPNKCLRIKLTIEQAEWHNLTSFTSIKTALTLHKQFYWANLFQLHAYSAQLGKFRIAMDIIQDDPYYGFNNNLGEASSTRYCLLAQLETAS</sequence>
<evidence type="ECO:0000313" key="2">
    <source>
        <dbReference type="Proteomes" id="UP001152759"/>
    </source>
</evidence>
<dbReference type="Proteomes" id="UP001152759">
    <property type="component" value="Chromosome 3"/>
</dbReference>
<gene>
    <name evidence="1" type="ORF">BEMITA_LOCUS5808</name>
</gene>
<proteinExistence type="predicted"/>